<keyword evidence="3" id="KW-1185">Reference proteome</keyword>
<comment type="caution">
    <text evidence="2">The sequence shown here is derived from an EMBL/GenBank/DDBJ whole genome shotgun (WGS) entry which is preliminary data.</text>
</comment>
<evidence type="ECO:0000313" key="2">
    <source>
        <dbReference type="EMBL" id="CAI5449977.1"/>
    </source>
</evidence>
<accession>A0A9P1ITN5</accession>
<feature type="region of interest" description="Disordered" evidence="1">
    <location>
        <begin position="98"/>
        <end position="117"/>
    </location>
</feature>
<evidence type="ECO:0000313" key="3">
    <source>
        <dbReference type="Proteomes" id="UP001152747"/>
    </source>
</evidence>
<dbReference type="AlphaFoldDB" id="A0A9P1ITN5"/>
<sequence>MMRTVVLSPAYCDNLSKAIDGLKLEYQSSIAALREDLRRTDDRFQKQLDEINVAHNKEVERLLNIIQTFLSKVPTPVAAPSPAIVAHPQQQQAMLAQQQNAFANDAESTSKESTNIQHPNIQHAKTNARIAAQIQSQ</sequence>
<organism evidence="2 3">
    <name type="scientific">Caenorhabditis angaria</name>
    <dbReference type="NCBI Taxonomy" id="860376"/>
    <lineage>
        <taxon>Eukaryota</taxon>
        <taxon>Metazoa</taxon>
        <taxon>Ecdysozoa</taxon>
        <taxon>Nematoda</taxon>
        <taxon>Chromadorea</taxon>
        <taxon>Rhabditida</taxon>
        <taxon>Rhabditina</taxon>
        <taxon>Rhabditomorpha</taxon>
        <taxon>Rhabditoidea</taxon>
        <taxon>Rhabditidae</taxon>
        <taxon>Peloderinae</taxon>
        <taxon>Caenorhabditis</taxon>
    </lineage>
</organism>
<reference evidence="2" key="1">
    <citation type="submission" date="2022-11" db="EMBL/GenBank/DDBJ databases">
        <authorList>
            <person name="Kikuchi T."/>
        </authorList>
    </citation>
    <scope>NUCLEOTIDE SEQUENCE</scope>
    <source>
        <strain evidence="2">PS1010</strain>
    </source>
</reference>
<protein>
    <submittedName>
        <fullName evidence="2">Uncharacterized protein</fullName>
    </submittedName>
</protein>
<gene>
    <name evidence="2" type="ORF">CAMP_LOCUS12614</name>
</gene>
<dbReference type="EMBL" id="CANHGI010000005">
    <property type="protein sequence ID" value="CAI5449977.1"/>
    <property type="molecule type" value="Genomic_DNA"/>
</dbReference>
<dbReference type="OrthoDB" id="2357150at2759"/>
<name>A0A9P1ITN5_9PELO</name>
<dbReference type="Proteomes" id="UP001152747">
    <property type="component" value="Unassembled WGS sequence"/>
</dbReference>
<proteinExistence type="predicted"/>
<evidence type="ECO:0000256" key="1">
    <source>
        <dbReference type="SAM" id="MobiDB-lite"/>
    </source>
</evidence>